<reference evidence="2" key="1">
    <citation type="submission" date="2019-09" db="EMBL/GenBank/DDBJ databases">
        <title>Distinct polysaccharide growth profiles of human intestinal Prevotella copri isolates.</title>
        <authorList>
            <person name="Fehlner-Peach H."/>
            <person name="Magnabosco C."/>
            <person name="Raghavan V."/>
            <person name="Scher J.U."/>
            <person name="Tett A."/>
            <person name="Cox L.M."/>
            <person name="Gottsegen C."/>
            <person name="Watters A."/>
            <person name="Wiltshire- Gordon J.D."/>
            <person name="Segata N."/>
            <person name="Bonneau R."/>
            <person name="Littman D.R."/>
        </authorList>
    </citation>
    <scope>NUCLEOTIDE SEQUENCE [LARGE SCALE GENOMIC DNA]</scope>
    <source>
        <strain evidence="2">iAQ1179</strain>
    </source>
</reference>
<comment type="caution">
    <text evidence="1">The sequence shown here is derived from an EMBL/GenBank/DDBJ whole genome shotgun (WGS) entry which is preliminary data.</text>
</comment>
<accession>A0AA90ZMW4</accession>
<sequence>MTEQEIYLERYDWTVHVMCDVHSKDAMKVRRHLRDLGCSGIPLEDACNLVLEGEANKGITYSNVDIRKTVVVIGWASSMAEYMNSLSHEMLHVVQHISEQFLINMYGEEACYLLGGLVQATFFNTQKGASLE</sequence>
<protein>
    <submittedName>
        <fullName evidence="1">Uncharacterized protein</fullName>
    </submittedName>
</protein>
<proteinExistence type="predicted"/>
<name>A0AA90ZMW4_9BACT</name>
<dbReference type="EMBL" id="VZCW01000273">
    <property type="protein sequence ID" value="MQN13233.1"/>
    <property type="molecule type" value="Genomic_DNA"/>
</dbReference>
<evidence type="ECO:0000313" key="1">
    <source>
        <dbReference type="EMBL" id="MQN13233.1"/>
    </source>
</evidence>
<dbReference type="Proteomes" id="UP000442105">
    <property type="component" value="Unassembled WGS sequence"/>
</dbReference>
<evidence type="ECO:0000313" key="2">
    <source>
        <dbReference type="Proteomes" id="UP000442105"/>
    </source>
</evidence>
<gene>
    <name evidence="1" type="ORF">F7D95_10515</name>
</gene>
<organism evidence="1 2">
    <name type="scientific">Segatella copri</name>
    <dbReference type="NCBI Taxonomy" id="165179"/>
    <lineage>
        <taxon>Bacteria</taxon>
        <taxon>Pseudomonadati</taxon>
        <taxon>Bacteroidota</taxon>
        <taxon>Bacteroidia</taxon>
        <taxon>Bacteroidales</taxon>
        <taxon>Prevotellaceae</taxon>
        <taxon>Segatella</taxon>
    </lineage>
</organism>
<dbReference type="AlphaFoldDB" id="A0AA90ZMW4"/>
<dbReference type="RefSeq" id="WP_153128843.1">
    <property type="nucleotide sequence ID" value="NZ_VZCW01000273.1"/>
</dbReference>